<dbReference type="Proteomes" id="UP001152797">
    <property type="component" value="Unassembled WGS sequence"/>
</dbReference>
<evidence type="ECO:0000313" key="8">
    <source>
        <dbReference type="EMBL" id="CAL1165930.1"/>
    </source>
</evidence>
<dbReference type="AlphaFoldDB" id="A0A9P1DMX9"/>
<reference evidence="7" key="1">
    <citation type="submission" date="2022-10" db="EMBL/GenBank/DDBJ databases">
        <authorList>
            <person name="Chen Y."/>
            <person name="Dougan E. K."/>
            <person name="Chan C."/>
            <person name="Rhodes N."/>
            <person name="Thang M."/>
        </authorList>
    </citation>
    <scope>NUCLEOTIDE SEQUENCE</scope>
</reference>
<dbReference type="PRINTS" id="PR00102">
    <property type="entry name" value="OTCASE"/>
</dbReference>
<dbReference type="NCBIfam" id="TIGR00658">
    <property type="entry name" value="orni_carb_tr"/>
    <property type="match status" value="1"/>
</dbReference>
<dbReference type="NCBIfam" id="NF001986">
    <property type="entry name" value="PRK00779.1"/>
    <property type="match status" value="1"/>
</dbReference>
<evidence type="ECO:0000256" key="2">
    <source>
        <dbReference type="ARBA" id="ARBA00013007"/>
    </source>
</evidence>
<accession>A0A9P1DMX9</accession>
<reference evidence="8" key="2">
    <citation type="submission" date="2024-04" db="EMBL/GenBank/DDBJ databases">
        <authorList>
            <person name="Chen Y."/>
            <person name="Shah S."/>
            <person name="Dougan E. K."/>
            <person name="Thang M."/>
            <person name="Chan C."/>
        </authorList>
    </citation>
    <scope>NUCLEOTIDE SEQUENCE [LARGE SCALE GENOMIC DNA]</scope>
</reference>
<dbReference type="FunFam" id="3.40.50.1370:FF:000008">
    <property type="entry name" value="Ornithine carbamoyltransferase"/>
    <property type="match status" value="1"/>
</dbReference>
<dbReference type="Gene3D" id="3.40.50.1370">
    <property type="entry name" value="Aspartate/ornithine carbamoyltransferase"/>
    <property type="match status" value="2"/>
</dbReference>
<dbReference type="GO" id="GO:0016597">
    <property type="term" value="F:amino acid binding"/>
    <property type="evidence" value="ECO:0007669"/>
    <property type="project" value="InterPro"/>
</dbReference>
<dbReference type="EMBL" id="CAMXCT020005523">
    <property type="protein sequence ID" value="CAL1165930.1"/>
    <property type="molecule type" value="Genomic_DNA"/>
</dbReference>
<keyword evidence="3 4" id="KW-0808">Transferase</keyword>
<dbReference type="GO" id="GO:0042450">
    <property type="term" value="P:L-arginine biosynthetic process via ornithine"/>
    <property type="evidence" value="ECO:0007669"/>
    <property type="project" value="TreeGrafter"/>
</dbReference>
<dbReference type="GO" id="GO:0019240">
    <property type="term" value="P:citrulline biosynthetic process"/>
    <property type="evidence" value="ECO:0007669"/>
    <property type="project" value="TreeGrafter"/>
</dbReference>
<proteinExistence type="inferred from homology"/>
<dbReference type="EC" id="2.1.3.3" evidence="2"/>
<dbReference type="InterPro" id="IPR036901">
    <property type="entry name" value="Asp/Orn_carbamoylTrfase_sf"/>
</dbReference>
<dbReference type="PANTHER" id="PTHR45753:SF3">
    <property type="entry name" value="ORNITHINE TRANSCARBAMYLASE, MITOCHONDRIAL"/>
    <property type="match status" value="1"/>
</dbReference>
<dbReference type="Pfam" id="PF00185">
    <property type="entry name" value="OTCace"/>
    <property type="match status" value="1"/>
</dbReference>
<evidence type="ECO:0000256" key="4">
    <source>
        <dbReference type="RuleBase" id="RU003634"/>
    </source>
</evidence>
<comment type="similarity">
    <text evidence="1">Belongs to the aspartate/ornithine carbamoyltransferase superfamily. OTCase family.</text>
</comment>
<dbReference type="InterPro" id="IPR006131">
    <property type="entry name" value="Asp_carbamoyltransf_Asp/Orn-bd"/>
</dbReference>
<dbReference type="OrthoDB" id="429603at2759"/>
<dbReference type="InterPro" id="IPR002292">
    <property type="entry name" value="Orn/put_carbamltrans"/>
</dbReference>
<evidence type="ECO:0000313" key="9">
    <source>
        <dbReference type="Proteomes" id="UP001152797"/>
    </source>
</evidence>
<gene>
    <name evidence="7" type="ORF">C1SCF055_LOCUS37605</name>
</gene>
<evidence type="ECO:0000256" key="1">
    <source>
        <dbReference type="ARBA" id="ARBA00007805"/>
    </source>
</evidence>
<evidence type="ECO:0000259" key="6">
    <source>
        <dbReference type="Pfam" id="PF02729"/>
    </source>
</evidence>
<sequence>MAEQQDWLGKFDNATSFLYTAHNANGSTPTRRLGYENSDGPLPVERTARHLLTMCDLSREEVMNILRVATAMKESRRTFMDTGFDRFSEILKGCSLLTLFEKPSLRTRVSLEVGMNQMGGQAIFYSIADSPLGAKESIQDTGRVLSRMCQGITARVTSRKGLRSLAQVSSIPVINALDDYAHPMQMCADLLTIFEHKGSINGLTMAYMGDLENNVTYDLMRTAALMGYNLNLAGSGAIEKSVWTEVNALTEKSGSKVTVFPTAKEAISGVDIVYCDSWMSYGIPKDEEEARKKLFMPFQVTTELMKLAKPDAIFMNCLPAARGMEQTAEVIDGPQSVVFDQAENRLHAQKALLVFLIAPKRFMETLVVPLHPGRP</sequence>
<dbReference type="GO" id="GO:0004585">
    <property type="term" value="F:ornithine carbamoyltransferase activity"/>
    <property type="evidence" value="ECO:0007669"/>
    <property type="project" value="UniProtKB-EC"/>
</dbReference>
<evidence type="ECO:0000259" key="5">
    <source>
        <dbReference type="Pfam" id="PF00185"/>
    </source>
</evidence>
<keyword evidence="9" id="KW-1185">Reference proteome</keyword>
<dbReference type="InterPro" id="IPR006130">
    <property type="entry name" value="Asp/Orn_carbamoylTrfase"/>
</dbReference>
<feature type="domain" description="Aspartate/ornithine carbamoyltransferase Asp/Orn-binding" evidence="5">
    <location>
        <begin position="202"/>
        <end position="356"/>
    </location>
</feature>
<dbReference type="EMBL" id="CAMXCT030005523">
    <property type="protein sequence ID" value="CAL4799867.1"/>
    <property type="molecule type" value="Genomic_DNA"/>
</dbReference>
<dbReference type="EMBL" id="CAMXCT010005523">
    <property type="protein sequence ID" value="CAI4012555.1"/>
    <property type="molecule type" value="Genomic_DNA"/>
</dbReference>
<evidence type="ECO:0000313" key="7">
    <source>
        <dbReference type="EMBL" id="CAI4012555.1"/>
    </source>
</evidence>
<name>A0A9P1DMX9_9DINO</name>
<dbReference type="SUPFAM" id="SSF53671">
    <property type="entry name" value="Aspartate/ornithine carbamoyltransferase"/>
    <property type="match status" value="1"/>
</dbReference>
<dbReference type="PRINTS" id="PR00100">
    <property type="entry name" value="AOTCASE"/>
</dbReference>
<organism evidence="7">
    <name type="scientific">Cladocopium goreaui</name>
    <dbReference type="NCBI Taxonomy" id="2562237"/>
    <lineage>
        <taxon>Eukaryota</taxon>
        <taxon>Sar</taxon>
        <taxon>Alveolata</taxon>
        <taxon>Dinophyceae</taxon>
        <taxon>Suessiales</taxon>
        <taxon>Symbiodiniaceae</taxon>
        <taxon>Cladocopium</taxon>
    </lineage>
</organism>
<dbReference type="Pfam" id="PF02729">
    <property type="entry name" value="OTCace_N"/>
    <property type="match status" value="1"/>
</dbReference>
<comment type="caution">
    <text evidence="7">The sequence shown here is derived from an EMBL/GenBank/DDBJ whole genome shotgun (WGS) entry which is preliminary data.</text>
</comment>
<dbReference type="PANTHER" id="PTHR45753">
    <property type="entry name" value="ORNITHINE CARBAMOYLTRANSFERASE, MITOCHONDRIAL"/>
    <property type="match status" value="1"/>
</dbReference>
<protein>
    <recommendedName>
        <fullName evidence="2">ornithine carbamoyltransferase</fullName>
        <ecNumber evidence="2">2.1.3.3</ecNumber>
    </recommendedName>
</protein>
<evidence type="ECO:0000256" key="3">
    <source>
        <dbReference type="ARBA" id="ARBA00022679"/>
    </source>
</evidence>
<feature type="domain" description="Aspartate/ornithine carbamoyltransferase carbamoyl-P binding" evidence="6">
    <location>
        <begin position="49"/>
        <end position="195"/>
    </location>
</feature>
<dbReference type="InterPro" id="IPR006132">
    <property type="entry name" value="Asp/Orn_carbamoyltranf_P-bd"/>
</dbReference>